<reference evidence="1" key="1">
    <citation type="submission" date="2017-05" db="UniProtKB">
        <authorList>
            <consortium name="EnsemblMetazoa"/>
        </authorList>
    </citation>
    <scope>IDENTIFICATION</scope>
</reference>
<evidence type="ECO:0000313" key="1">
    <source>
        <dbReference type="EnsemblMetazoa" id="Aqu2.1.24297_001"/>
    </source>
</evidence>
<sequence>YQWIQTNPFLYHSSTFCHYSMSNIRSKCTY</sequence>
<organism evidence="1">
    <name type="scientific">Amphimedon queenslandica</name>
    <name type="common">Sponge</name>
    <dbReference type="NCBI Taxonomy" id="400682"/>
    <lineage>
        <taxon>Eukaryota</taxon>
        <taxon>Metazoa</taxon>
        <taxon>Porifera</taxon>
        <taxon>Demospongiae</taxon>
        <taxon>Heteroscleromorpha</taxon>
        <taxon>Haplosclerida</taxon>
        <taxon>Niphatidae</taxon>
        <taxon>Amphimedon</taxon>
    </lineage>
</organism>
<name>A0A1X7U8M4_AMPQE</name>
<dbReference type="EnsemblMetazoa" id="Aqu2.1.24297_001">
    <property type="protein sequence ID" value="Aqu2.1.24297_001"/>
    <property type="gene ID" value="Aqu2.1.24297"/>
</dbReference>
<dbReference type="InParanoid" id="A0A1X7U8M4"/>
<accession>A0A1X7U8M4</accession>
<proteinExistence type="predicted"/>
<dbReference type="AlphaFoldDB" id="A0A1X7U8M4"/>
<protein>
    <submittedName>
        <fullName evidence="1">Uncharacterized protein</fullName>
    </submittedName>
</protein>